<evidence type="ECO:0000313" key="3">
    <source>
        <dbReference type="Proteomes" id="UP000237752"/>
    </source>
</evidence>
<accession>A0A2T1A7G5</accession>
<dbReference type="InterPro" id="IPR036388">
    <property type="entry name" value="WH-like_DNA-bd_sf"/>
</dbReference>
<dbReference type="OrthoDB" id="8443918at2"/>
<dbReference type="Proteomes" id="UP000237752">
    <property type="component" value="Unassembled WGS sequence"/>
</dbReference>
<protein>
    <submittedName>
        <fullName evidence="2">PadR family transcriptional regulator</fullName>
    </submittedName>
</protein>
<dbReference type="InterPro" id="IPR036390">
    <property type="entry name" value="WH_DNA-bd_sf"/>
</dbReference>
<evidence type="ECO:0000259" key="1">
    <source>
        <dbReference type="Pfam" id="PF03551"/>
    </source>
</evidence>
<keyword evidence="3" id="KW-1185">Reference proteome</keyword>
<dbReference type="Pfam" id="PF03551">
    <property type="entry name" value="PadR"/>
    <property type="match status" value="1"/>
</dbReference>
<evidence type="ECO:0000313" key="2">
    <source>
        <dbReference type="EMBL" id="PRZ44417.1"/>
    </source>
</evidence>
<feature type="domain" description="Transcription regulator PadR N-terminal" evidence="1">
    <location>
        <begin position="13"/>
        <end position="87"/>
    </location>
</feature>
<dbReference type="PROSITE" id="PS51257">
    <property type="entry name" value="PROKAR_LIPOPROTEIN"/>
    <property type="match status" value="1"/>
</dbReference>
<sequence>MARSRSNPLALAILSCLSEQPMHPYQISATLKHRNKEASIRLNYGSLYSVVGSLLKQGLIAEHGTSQDGNRPQRTIYAITPEGETELVDWMRELIRMPVKEYPALEAGLALLPVLSPDTVVALLGERLDRLRASIEQEQAGIAEAAQMGLPQVLSIEGEYAVALLRAERDFVESLIKSIDSKQIGGYEFWARMHQLRDEGVSLADLTRNPEKYFAAGEVTWMALDEAPD</sequence>
<dbReference type="InterPro" id="IPR005149">
    <property type="entry name" value="Tscrpt_reg_PadR_N"/>
</dbReference>
<comment type="caution">
    <text evidence="2">The sequence shown here is derived from an EMBL/GenBank/DDBJ whole genome shotgun (WGS) entry which is preliminary data.</text>
</comment>
<dbReference type="PANTHER" id="PTHR33169:SF27">
    <property type="entry name" value="TRANSCRIPTIONAL REGULATOR PADR FAMILY PROTEIN"/>
    <property type="match status" value="1"/>
</dbReference>
<dbReference type="InterPro" id="IPR052509">
    <property type="entry name" value="Metal_resp_DNA-bind_regulator"/>
</dbReference>
<gene>
    <name evidence="2" type="ORF">CLV47_101543</name>
</gene>
<dbReference type="PANTHER" id="PTHR33169">
    <property type="entry name" value="PADR-FAMILY TRANSCRIPTIONAL REGULATOR"/>
    <property type="match status" value="1"/>
</dbReference>
<dbReference type="EMBL" id="PVUE01000001">
    <property type="protein sequence ID" value="PRZ44417.1"/>
    <property type="molecule type" value="Genomic_DNA"/>
</dbReference>
<proteinExistence type="predicted"/>
<organism evidence="2 3">
    <name type="scientific">Antricoccus suffuscus</name>
    <dbReference type="NCBI Taxonomy" id="1629062"/>
    <lineage>
        <taxon>Bacteria</taxon>
        <taxon>Bacillati</taxon>
        <taxon>Actinomycetota</taxon>
        <taxon>Actinomycetes</taxon>
        <taxon>Geodermatophilales</taxon>
        <taxon>Antricoccaceae</taxon>
        <taxon>Antricoccus</taxon>
    </lineage>
</organism>
<dbReference type="AlphaFoldDB" id="A0A2T1A7G5"/>
<reference evidence="2 3" key="1">
    <citation type="submission" date="2018-03" db="EMBL/GenBank/DDBJ databases">
        <title>Genomic Encyclopedia of Archaeal and Bacterial Type Strains, Phase II (KMG-II): from individual species to whole genera.</title>
        <authorList>
            <person name="Goeker M."/>
        </authorList>
    </citation>
    <scope>NUCLEOTIDE SEQUENCE [LARGE SCALE GENOMIC DNA]</scope>
    <source>
        <strain evidence="2 3">DSM 100065</strain>
    </source>
</reference>
<dbReference type="Gene3D" id="1.10.10.10">
    <property type="entry name" value="Winged helix-like DNA-binding domain superfamily/Winged helix DNA-binding domain"/>
    <property type="match status" value="1"/>
</dbReference>
<name>A0A2T1A7G5_9ACTN</name>
<dbReference type="SUPFAM" id="SSF46785">
    <property type="entry name" value="Winged helix' DNA-binding domain"/>
    <property type="match status" value="1"/>
</dbReference>